<evidence type="ECO:0008006" key="4">
    <source>
        <dbReference type="Google" id="ProtNLM"/>
    </source>
</evidence>
<protein>
    <recommendedName>
        <fullName evidence="4">Secreted protein</fullName>
    </recommendedName>
</protein>
<sequence length="79" mass="8787">MLFPWTLMLSLPHLPLVLEALLRSRSATIASRTNSAFIVVMLGTPSRTVGSVKLNTAPRITPLRPLPTALREKPSRRRI</sequence>
<proteinExistence type="predicted"/>
<comment type="caution">
    <text evidence="2">The sequence shown here is derived from an EMBL/GenBank/DDBJ whole genome shotgun (WGS) entry which is preliminary data.</text>
</comment>
<name>A0A409YRD0_9AGAR</name>
<keyword evidence="1" id="KW-0732">Signal</keyword>
<evidence type="ECO:0000313" key="2">
    <source>
        <dbReference type="EMBL" id="PPR05567.1"/>
    </source>
</evidence>
<evidence type="ECO:0000313" key="3">
    <source>
        <dbReference type="Proteomes" id="UP000284706"/>
    </source>
</evidence>
<organism evidence="2 3">
    <name type="scientific">Gymnopilus dilepis</name>
    <dbReference type="NCBI Taxonomy" id="231916"/>
    <lineage>
        <taxon>Eukaryota</taxon>
        <taxon>Fungi</taxon>
        <taxon>Dikarya</taxon>
        <taxon>Basidiomycota</taxon>
        <taxon>Agaricomycotina</taxon>
        <taxon>Agaricomycetes</taxon>
        <taxon>Agaricomycetidae</taxon>
        <taxon>Agaricales</taxon>
        <taxon>Agaricineae</taxon>
        <taxon>Hymenogastraceae</taxon>
        <taxon>Gymnopilus</taxon>
    </lineage>
</organism>
<dbReference type="InParanoid" id="A0A409YRD0"/>
<evidence type="ECO:0000256" key="1">
    <source>
        <dbReference type="SAM" id="SignalP"/>
    </source>
</evidence>
<feature type="non-terminal residue" evidence="2">
    <location>
        <position position="79"/>
    </location>
</feature>
<dbReference type="Proteomes" id="UP000284706">
    <property type="component" value="Unassembled WGS sequence"/>
</dbReference>
<feature type="signal peptide" evidence="1">
    <location>
        <begin position="1"/>
        <end position="20"/>
    </location>
</feature>
<reference evidence="2 3" key="1">
    <citation type="journal article" date="2018" name="Evol. Lett.">
        <title>Horizontal gene cluster transfer increased hallucinogenic mushroom diversity.</title>
        <authorList>
            <person name="Reynolds H.T."/>
            <person name="Vijayakumar V."/>
            <person name="Gluck-Thaler E."/>
            <person name="Korotkin H.B."/>
            <person name="Matheny P.B."/>
            <person name="Slot J.C."/>
        </authorList>
    </citation>
    <scope>NUCLEOTIDE SEQUENCE [LARGE SCALE GENOMIC DNA]</scope>
    <source>
        <strain evidence="2 3">SRW20</strain>
    </source>
</reference>
<keyword evidence="3" id="KW-1185">Reference proteome</keyword>
<dbReference type="AlphaFoldDB" id="A0A409YRD0"/>
<dbReference type="EMBL" id="NHYE01000462">
    <property type="protein sequence ID" value="PPR05567.1"/>
    <property type="molecule type" value="Genomic_DNA"/>
</dbReference>
<accession>A0A409YRD0</accession>
<feature type="chain" id="PRO_5019013619" description="Secreted protein" evidence="1">
    <location>
        <begin position="21"/>
        <end position="79"/>
    </location>
</feature>
<gene>
    <name evidence="2" type="ORF">CVT26_008756</name>
</gene>